<dbReference type="Gene3D" id="3.40.50.150">
    <property type="entry name" value="Vaccinia Virus protein VP39"/>
    <property type="match status" value="1"/>
</dbReference>
<dbReference type="InterPro" id="IPR052384">
    <property type="entry name" value="TMTC_O-mannosyltransferase"/>
</dbReference>
<dbReference type="SUPFAM" id="SSF48452">
    <property type="entry name" value="TPR-like"/>
    <property type="match status" value="1"/>
</dbReference>
<dbReference type="InterPro" id="IPR019734">
    <property type="entry name" value="TPR_rpt"/>
</dbReference>
<dbReference type="EMBL" id="QYBC01000002">
    <property type="protein sequence ID" value="RYB06984.1"/>
    <property type="molecule type" value="Genomic_DNA"/>
</dbReference>
<evidence type="ECO:0000313" key="5">
    <source>
        <dbReference type="Proteomes" id="UP000289411"/>
    </source>
</evidence>
<evidence type="ECO:0000256" key="1">
    <source>
        <dbReference type="PROSITE-ProRule" id="PRU00339"/>
    </source>
</evidence>
<dbReference type="CDD" id="cd02440">
    <property type="entry name" value="AdoMet_MTases"/>
    <property type="match status" value="1"/>
</dbReference>
<protein>
    <submittedName>
        <fullName evidence="4">Tetratricopeptide repeat protein</fullName>
    </submittedName>
</protein>
<gene>
    <name evidence="4" type="ORF">D3272_02540</name>
</gene>
<dbReference type="PANTHER" id="PTHR44216:SF3">
    <property type="entry name" value="PROTEIN O-MANNOSYL-TRANSFERASE TMTC2"/>
    <property type="match status" value="1"/>
</dbReference>
<comment type="caution">
    <text evidence="4">The sequence shown here is derived from an EMBL/GenBank/DDBJ whole genome shotgun (WGS) entry which is preliminary data.</text>
</comment>
<evidence type="ECO:0000259" key="3">
    <source>
        <dbReference type="Pfam" id="PF13649"/>
    </source>
</evidence>
<evidence type="ECO:0000256" key="2">
    <source>
        <dbReference type="SAM" id="MobiDB-lite"/>
    </source>
</evidence>
<dbReference type="PROSITE" id="PS50005">
    <property type="entry name" value="TPR"/>
    <property type="match status" value="3"/>
</dbReference>
<dbReference type="Proteomes" id="UP000289411">
    <property type="component" value="Unassembled WGS sequence"/>
</dbReference>
<proteinExistence type="predicted"/>
<dbReference type="GO" id="GO:0000030">
    <property type="term" value="F:mannosyltransferase activity"/>
    <property type="evidence" value="ECO:0007669"/>
    <property type="project" value="TreeGrafter"/>
</dbReference>
<dbReference type="Gene3D" id="1.25.40.10">
    <property type="entry name" value="Tetratricopeptide repeat domain"/>
    <property type="match status" value="1"/>
</dbReference>
<dbReference type="PANTHER" id="PTHR44216">
    <property type="entry name" value="PROTEIN O-MANNOSYL-TRANSFERASE TMTC2"/>
    <property type="match status" value="1"/>
</dbReference>
<dbReference type="OrthoDB" id="9804312at2"/>
<dbReference type="Pfam" id="PF14559">
    <property type="entry name" value="TPR_19"/>
    <property type="match status" value="1"/>
</dbReference>
<dbReference type="Pfam" id="PF13432">
    <property type="entry name" value="TPR_16"/>
    <property type="match status" value="1"/>
</dbReference>
<dbReference type="InterPro" id="IPR029063">
    <property type="entry name" value="SAM-dependent_MTases_sf"/>
</dbReference>
<name>A0A4Q2RH04_9HYPH</name>
<feature type="region of interest" description="Disordered" evidence="2">
    <location>
        <begin position="1"/>
        <end position="28"/>
    </location>
</feature>
<feature type="domain" description="Methyltransferase" evidence="3">
    <location>
        <begin position="384"/>
        <end position="473"/>
    </location>
</feature>
<dbReference type="Pfam" id="PF13649">
    <property type="entry name" value="Methyltransf_25"/>
    <property type="match status" value="1"/>
</dbReference>
<dbReference type="SUPFAM" id="SSF53335">
    <property type="entry name" value="S-adenosyl-L-methionine-dependent methyltransferases"/>
    <property type="match status" value="1"/>
</dbReference>
<feature type="repeat" description="TPR" evidence="1">
    <location>
        <begin position="180"/>
        <end position="213"/>
    </location>
</feature>
<reference evidence="4 5" key="1">
    <citation type="submission" date="2018-09" db="EMBL/GenBank/DDBJ databases">
        <authorList>
            <person name="Grouzdev D.S."/>
            <person name="Krutkina M.S."/>
        </authorList>
    </citation>
    <scope>NUCLEOTIDE SEQUENCE [LARGE SCALE GENOMIC DNA]</scope>
    <source>
        <strain evidence="4 5">RmlP001</strain>
    </source>
</reference>
<dbReference type="AlphaFoldDB" id="A0A4Q2RH04"/>
<dbReference type="InterPro" id="IPR011990">
    <property type="entry name" value="TPR-like_helical_dom_sf"/>
</dbReference>
<feature type="repeat" description="TPR" evidence="1">
    <location>
        <begin position="112"/>
        <end position="145"/>
    </location>
</feature>
<dbReference type="SMART" id="SM00028">
    <property type="entry name" value="TPR"/>
    <property type="match status" value="4"/>
</dbReference>
<keyword evidence="5" id="KW-1185">Reference proteome</keyword>
<reference evidence="4 5" key="2">
    <citation type="submission" date="2019-02" db="EMBL/GenBank/DDBJ databases">
        <title>'Lichenibacterium ramalinii' gen. nov. sp. nov., 'Lichenibacterium minor' gen. nov. sp. nov.</title>
        <authorList>
            <person name="Pankratov T."/>
        </authorList>
    </citation>
    <scope>NUCLEOTIDE SEQUENCE [LARGE SCALE GENOMIC DNA]</scope>
    <source>
        <strain evidence="4 5">RmlP001</strain>
    </source>
</reference>
<evidence type="ECO:0000313" key="4">
    <source>
        <dbReference type="EMBL" id="RYB06984.1"/>
    </source>
</evidence>
<keyword evidence="1" id="KW-0802">TPR repeat</keyword>
<accession>A0A4Q2RH04</accession>
<organism evidence="4 5">
    <name type="scientific">Lichenibacterium ramalinae</name>
    <dbReference type="NCBI Taxonomy" id="2316527"/>
    <lineage>
        <taxon>Bacteria</taxon>
        <taxon>Pseudomonadati</taxon>
        <taxon>Pseudomonadota</taxon>
        <taxon>Alphaproteobacteria</taxon>
        <taxon>Hyphomicrobiales</taxon>
        <taxon>Lichenihabitantaceae</taxon>
        <taxon>Lichenibacterium</taxon>
    </lineage>
</organism>
<feature type="repeat" description="TPR" evidence="1">
    <location>
        <begin position="78"/>
        <end position="111"/>
    </location>
</feature>
<dbReference type="InterPro" id="IPR041698">
    <property type="entry name" value="Methyltransf_25"/>
</dbReference>
<sequence length="539" mass="56647">MSLAFTRQSPEVRPGAGSPTPAPNCPPPGVFADAIPSAPPATRPIDLPQAGKVALLRAELRRSSPTFAALEAADPEPCRALRRFGLLEWEAGRLAGAVEAFTAALSLSPGDADLWRDLAFAFQAVGQAGAALTAIRRALGLAPDEARSWLMCANLLVQGDDHAGAEAAFRQAILRDPALSDAHFALGLMLFERRRYAEAARHLADALALVPDHAMAALCLGQARYLGGNFAGAAEAFAVCGALMPLPDTARRNLARARAFTALLSGDVDAALAAHAAIAGADGEEDDSLLYAAFSMLSAYGHTEAAIAVGRYRLARQPGDPVQAYLLDALCGCPLTAAPVSYLESHFDAFAPTFDEKLVGLLLYRVPQQLAALAARHRHHCADVLDLGCGTGLGAAPLSALAGRLTGVDVADGMLAEAAKRGLYADLVKAEAVDFLRGAPQRYDLLFAADLLTYFGDLAPLFAAAKAALRPGGLFCLSIETVEGRNYALLPSGRFAHAPAHVVALAARDFATLEDLAQDLRLEGQAPVPGRLLVFERRR</sequence>
<dbReference type="GO" id="GO:0035269">
    <property type="term" value="P:protein O-linked glycosylation via mannose"/>
    <property type="evidence" value="ECO:0007669"/>
    <property type="project" value="TreeGrafter"/>
</dbReference>